<keyword evidence="3" id="KW-0378">Hydrolase</keyword>
<protein>
    <submittedName>
        <fullName evidence="3">Polysaccharide deacetylase</fullName>
        <ecNumber evidence="3">3.-.-.-</ecNumber>
    </submittedName>
</protein>
<sequence length="268" mass="30718">MLIKNLTKKSTLDKIERYVVKKTTSLDNFKKMSNGEDVVEVVKSANSGEQRIAVLNYHFFYDPTLGEECDESICLEVSKFREQLDYLKNNGYKTLKMSEFKKWMFGEIELPEKSVLITVDDGAKGTGKHNGNKLIPILEEYNMNATLFLITGWWSVENYRSKNLDIQSHTNDMHKYGTCGRGQLVCYSKDQALADLKKSLEIVDNNDSFCYPFYSYSDTAIQAVKEAGFQIAFVGGSVKARRSNNKYLIPRYPIYKTTTLNQFIKMVS</sequence>
<dbReference type="GO" id="GO:0016810">
    <property type="term" value="F:hydrolase activity, acting on carbon-nitrogen (but not peptide) bonds"/>
    <property type="evidence" value="ECO:0007669"/>
    <property type="project" value="InterPro"/>
</dbReference>
<name>K1SMX8_9ZZZZ</name>
<evidence type="ECO:0000259" key="2">
    <source>
        <dbReference type="Pfam" id="PF01522"/>
    </source>
</evidence>
<dbReference type="PANTHER" id="PTHR34216">
    <property type="match status" value="1"/>
</dbReference>
<dbReference type="Pfam" id="PF01522">
    <property type="entry name" value="Polysacc_deac_1"/>
    <property type="match status" value="1"/>
</dbReference>
<dbReference type="InterPro" id="IPR011330">
    <property type="entry name" value="Glyco_hydro/deAcase_b/a-brl"/>
</dbReference>
<dbReference type="InterPro" id="IPR051398">
    <property type="entry name" value="Polysacch_Deacetylase"/>
</dbReference>
<evidence type="ECO:0000313" key="3">
    <source>
        <dbReference type="EMBL" id="EKC48651.1"/>
    </source>
</evidence>
<evidence type="ECO:0000256" key="1">
    <source>
        <dbReference type="ARBA" id="ARBA00022729"/>
    </source>
</evidence>
<dbReference type="AlphaFoldDB" id="K1SMX8"/>
<dbReference type="EMBL" id="AJWZ01010379">
    <property type="protein sequence ID" value="EKC48651.1"/>
    <property type="molecule type" value="Genomic_DNA"/>
</dbReference>
<proteinExistence type="predicted"/>
<dbReference type="GO" id="GO:0005975">
    <property type="term" value="P:carbohydrate metabolic process"/>
    <property type="evidence" value="ECO:0007669"/>
    <property type="project" value="InterPro"/>
</dbReference>
<dbReference type="PANTHER" id="PTHR34216:SF7">
    <property type="entry name" value="POLY-BETA-1,6-N-ACETYL-D-GLUCOSAMINE N-DEACETYLASE"/>
    <property type="match status" value="1"/>
</dbReference>
<keyword evidence="1" id="KW-0732">Signal</keyword>
<reference evidence="3" key="1">
    <citation type="journal article" date="2013" name="Environ. Microbiol.">
        <title>Microbiota from the distal guts of lean and obese adolescents exhibit partial functional redundancy besides clear differences in community structure.</title>
        <authorList>
            <person name="Ferrer M."/>
            <person name="Ruiz A."/>
            <person name="Lanza F."/>
            <person name="Haange S.B."/>
            <person name="Oberbach A."/>
            <person name="Till H."/>
            <person name="Bargiela R."/>
            <person name="Campoy C."/>
            <person name="Segura M.T."/>
            <person name="Richter M."/>
            <person name="von Bergen M."/>
            <person name="Seifert J."/>
            <person name="Suarez A."/>
        </authorList>
    </citation>
    <scope>NUCLEOTIDE SEQUENCE</scope>
</reference>
<gene>
    <name evidence="3" type="ORF">OBE_15075</name>
</gene>
<feature type="domain" description="NodB homology" evidence="2">
    <location>
        <begin position="110"/>
        <end position="231"/>
    </location>
</feature>
<organism evidence="3">
    <name type="scientific">human gut metagenome</name>
    <dbReference type="NCBI Taxonomy" id="408170"/>
    <lineage>
        <taxon>unclassified sequences</taxon>
        <taxon>metagenomes</taxon>
        <taxon>organismal metagenomes</taxon>
    </lineage>
</organism>
<dbReference type="Gene3D" id="3.20.20.370">
    <property type="entry name" value="Glycoside hydrolase/deacetylase"/>
    <property type="match status" value="1"/>
</dbReference>
<accession>K1SMX8</accession>
<dbReference type="EC" id="3.-.-.-" evidence="3"/>
<dbReference type="InterPro" id="IPR002509">
    <property type="entry name" value="NODB_dom"/>
</dbReference>
<comment type="caution">
    <text evidence="3">The sequence shown here is derived from an EMBL/GenBank/DDBJ whole genome shotgun (WGS) entry which is preliminary data.</text>
</comment>
<dbReference type="SUPFAM" id="SSF88713">
    <property type="entry name" value="Glycoside hydrolase/deacetylase"/>
    <property type="match status" value="1"/>
</dbReference>